<dbReference type="Proteomes" id="UP000310158">
    <property type="component" value="Unassembled WGS sequence"/>
</dbReference>
<dbReference type="Gene3D" id="3.30.160.60">
    <property type="entry name" value="Classic Zinc Finger"/>
    <property type="match status" value="1"/>
</dbReference>
<evidence type="ECO:0000313" key="3">
    <source>
        <dbReference type="EMBL" id="THH14035.1"/>
    </source>
</evidence>
<evidence type="ECO:0000259" key="2">
    <source>
        <dbReference type="PROSITE" id="PS00028"/>
    </source>
</evidence>
<accession>A0A4S4LPR0</accession>
<name>A0A4S4LPR0_9AGAM</name>
<proteinExistence type="predicted"/>
<feature type="region of interest" description="Disordered" evidence="1">
    <location>
        <begin position="194"/>
        <end position="256"/>
    </location>
</feature>
<sequence length="337" mass="37318">MTHHSPSSPLPQDANTVVGGYLHASYQSPLSSHQYSPRALHPYAALPDYDHLPMTADIANHISYDFSPQCRNWSDLQSESMTSISHQASSSGPAHLSLGMSGTLFAPSFLQILLESNPDTSPPPRTHEWYLRVPHPAHDPDQWGSNLPPFISSSSTPPGTVDDVRDGMFHDTSISSLQSETRQGDTHALRNTIHKSKVHEKEDSPAHASSFDSLQMSDEGPAAQWPIRKRKARVMASGSRERKRKRAKNERTEWSCDDPRCRKNGAPGYFGTKDDLGRHLRHTKVHASPDASFPCTYCDVVLTRKDAWGKHQRCKHPEMVGTSGEKINGSAGPLVSY</sequence>
<reference evidence="3 4" key="1">
    <citation type="submission" date="2019-02" db="EMBL/GenBank/DDBJ databases">
        <title>Genome sequencing of the rare red list fungi Bondarzewia mesenterica.</title>
        <authorList>
            <person name="Buettner E."/>
            <person name="Kellner H."/>
        </authorList>
    </citation>
    <scope>NUCLEOTIDE SEQUENCE [LARGE SCALE GENOMIC DNA]</scope>
    <source>
        <strain evidence="3 4">DSM 108281</strain>
    </source>
</reference>
<protein>
    <recommendedName>
        <fullName evidence="2">C2H2-type domain-containing protein</fullName>
    </recommendedName>
</protein>
<dbReference type="EMBL" id="SGPL01000307">
    <property type="protein sequence ID" value="THH14035.1"/>
    <property type="molecule type" value="Genomic_DNA"/>
</dbReference>
<dbReference type="AlphaFoldDB" id="A0A4S4LPR0"/>
<dbReference type="InterPro" id="IPR013087">
    <property type="entry name" value="Znf_C2H2_type"/>
</dbReference>
<gene>
    <name evidence="3" type="ORF">EW146_g6246</name>
</gene>
<feature type="domain" description="C2H2-type" evidence="2">
    <location>
        <begin position="295"/>
        <end position="316"/>
    </location>
</feature>
<keyword evidence="4" id="KW-1185">Reference proteome</keyword>
<dbReference type="PROSITE" id="PS00028">
    <property type="entry name" value="ZINC_FINGER_C2H2_1"/>
    <property type="match status" value="1"/>
</dbReference>
<comment type="caution">
    <text evidence="3">The sequence shown here is derived from an EMBL/GenBank/DDBJ whole genome shotgun (WGS) entry which is preliminary data.</text>
</comment>
<organism evidence="3 4">
    <name type="scientific">Bondarzewia mesenterica</name>
    <dbReference type="NCBI Taxonomy" id="1095465"/>
    <lineage>
        <taxon>Eukaryota</taxon>
        <taxon>Fungi</taxon>
        <taxon>Dikarya</taxon>
        <taxon>Basidiomycota</taxon>
        <taxon>Agaricomycotina</taxon>
        <taxon>Agaricomycetes</taxon>
        <taxon>Russulales</taxon>
        <taxon>Bondarzewiaceae</taxon>
        <taxon>Bondarzewia</taxon>
    </lineage>
</organism>
<evidence type="ECO:0000313" key="4">
    <source>
        <dbReference type="Proteomes" id="UP000310158"/>
    </source>
</evidence>
<evidence type="ECO:0000256" key="1">
    <source>
        <dbReference type="SAM" id="MobiDB-lite"/>
    </source>
</evidence>